<feature type="transmembrane region" description="Helical" evidence="5">
    <location>
        <begin position="314"/>
        <end position="342"/>
    </location>
</feature>
<evidence type="ECO:0000256" key="2">
    <source>
        <dbReference type="ARBA" id="ARBA00022692"/>
    </source>
</evidence>
<evidence type="ECO:0000313" key="7">
    <source>
        <dbReference type="EMBL" id="CAB3245072.1"/>
    </source>
</evidence>
<dbReference type="OrthoDB" id="2417221at2759"/>
<sequence>MAAAAQDRNFKNHAKTQAEEDAYDYAKERTGMIQTSFAGSCAHIIKGALGGGILSGPVAYQKAGVAVAVPLNIMFGTFMCYGLYLLVRSKKILMRRTRRNHLSYADCGEASLMLFPKKGLARFSKVFRFIIDATVCMDMFGACCTYQIVVAKSLKQLVENTPTTTIAGAPGYPSLRIYLLIMLPMFCLICLIRHLKYLAPFSHAANGVVASSIMMTIYYCFQYNPRFEGLVLTTNFEGTFQFIGMSVFAMSCSGVVVAIEGNMKDPTKFTRCLLIGHFSIILCTTATSFFGYAAFLDKAEAPFTINFPMTTLPIMFKAGICTMLYITHGLNFWVPFNLCWYYIKSRLNQNKLIFWERIFRVLFVTMIGTVGIIFPSITALMGLIGCLCLANMAIIFPNIITLFVEYERPGYGALKWRIWRSVFFISVGFIVLTSGTAVNLKSLVKVLFEPHE</sequence>
<dbReference type="PANTHER" id="PTHR22950:SF460">
    <property type="entry name" value="PROTON-COUPLED AMINO ACID TRANSPORTER 4-LIKE PROTEIN"/>
    <property type="match status" value="1"/>
</dbReference>
<feature type="transmembrane region" description="Helical" evidence="5">
    <location>
        <begin position="418"/>
        <end position="438"/>
    </location>
</feature>
<dbReference type="Proteomes" id="UP000494106">
    <property type="component" value="Unassembled WGS sequence"/>
</dbReference>
<dbReference type="InterPro" id="IPR013057">
    <property type="entry name" value="AA_transpt_TM"/>
</dbReference>
<feature type="transmembrane region" description="Helical" evidence="5">
    <location>
        <begin position="175"/>
        <end position="192"/>
    </location>
</feature>
<proteinExistence type="predicted"/>
<dbReference type="EMBL" id="CADEBD010000324">
    <property type="protein sequence ID" value="CAB3245072.1"/>
    <property type="molecule type" value="Genomic_DNA"/>
</dbReference>
<accession>A0A8S1BAU5</accession>
<dbReference type="Proteomes" id="UP000494256">
    <property type="component" value="Unassembled WGS sequence"/>
</dbReference>
<dbReference type="EMBL" id="CADEBC010000584">
    <property type="protein sequence ID" value="CAB3256037.1"/>
    <property type="molecule type" value="Genomic_DNA"/>
</dbReference>
<dbReference type="AlphaFoldDB" id="A0A8S1BAU5"/>
<protein>
    <recommendedName>
        <fullName evidence="6">Amino acid transporter transmembrane domain-containing protein</fullName>
    </recommendedName>
</protein>
<name>A0A8S1BAU5_ARCPL</name>
<feature type="transmembrane region" description="Helical" evidence="5">
    <location>
        <begin position="380"/>
        <end position="406"/>
    </location>
</feature>
<feature type="transmembrane region" description="Helical" evidence="5">
    <location>
        <begin position="241"/>
        <end position="260"/>
    </location>
</feature>
<dbReference type="GO" id="GO:0015179">
    <property type="term" value="F:L-amino acid transmembrane transporter activity"/>
    <property type="evidence" value="ECO:0007669"/>
    <property type="project" value="TreeGrafter"/>
</dbReference>
<dbReference type="PANTHER" id="PTHR22950">
    <property type="entry name" value="AMINO ACID TRANSPORTER"/>
    <property type="match status" value="1"/>
</dbReference>
<comment type="caution">
    <text evidence="8">The sequence shown here is derived from an EMBL/GenBank/DDBJ whole genome shotgun (WGS) entry which is preliminary data.</text>
</comment>
<evidence type="ECO:0000313" key="10">
    <source>
        <dbReference type="Proteomes" id="UP000494256"/>
    </source>
</evidence>
<evidence type="ECO:0000259" key="6">
    <source>
        <dbReference type="Pfam" id="PF01490"/>
    </source>
</evidence>
<feature type="domain" description="Amino acid transporter transmembrane" evidence="6">
    <location>
        <begin position="35"/>
        <end position="438"/>
    </location>
</feature>
<evidence type="ECO:0000313" key="8">
    <source>
        <dbReference type="EMBL" id="CAB3256037.1"/>
    </source>
</evidence>
<dbReference type="GO" id="GO:0005774">
    <property type="term" value="C:vacuolar membrane"/>
    <property type="evidence" value="ECO:0007669"/>
    <property type="project" value="TreeGrafter"/>
</dbReference>
<gene>
    <name evidence="7" type="ORF">APLA_LOCUS10932</name>
    <name evidence="8" type="ORF">APLA_LOCUS15121</name>
</gene>
<evidence type="ECO:0000256" key="1">
    <source>
        <dbReference type="ARBA" id="ARBA00004141"/>
    </source>
</evidence>
<evidence type="ECO:0000256" key="4">
    <source>
        <dbReference type="ARBA" id="ARBA00023136"/>
    </source>
</evidence>
<feature type="transmembrane region" description="Helical" evidence="5">
    <location>
        <begin position="354"/>
        <end position="374"/>
    </location>
</feature>
<feature type="transmembrane region" description="Helical" evidence="5">
    <location>
        <begin position="272"/>
        <end position="294"/>
    </location>
</feature>
<feature type="transmembrane region" description="Helical" evidence="5">
    <location>
        <begin position="204"/>
        <end position="221"/>
    </location>
</feature>
<evidence type="ECO:0000256" key="5">
    <source>
        <dbReference type="SAM" id="Phobius"/>
    </source>
</evidence>
<evidence type="ECO:0000256" key="3">
    <source>
        <dbReference type="ARBA" id="ARBA00022989"/>
    </source>
</evidence>
<keyword evidence="2 5" id="KW-0812">Transmembrane</keyword>
<evidence type="ECO:0000313" key="9">
    <source>
        <dbReference type="Proteomes" id="UP000494106"/>
    </source>
</evidence>
<reference evidence="9 10" key="1">
    <citation type="submission" date="2020-04" db="EMBL/GenBank/DDBJ databases">
        <authorList>
            <person name="Wallbank WR R."/>
            <person name="Pardo Diaz C."/>
            <person name="Kozak K."/>
            <person name="Martin S."/>
            <person name="Jiggins C."/>
            <person name="Moest M."/>
            <person name="Warren A I."/>
            <person name="Byers J.R.P. K."/>
            <person name="Montejo-Kovacevich G."/>
            <person name="Yen C E."/>
        </authorList>
    </citation>
    <scope>NUCLEOTIDE SEQUENCE [LARGE SCALE GENOMIC DNA]</scope>
</reference>
<feature type="transmembrane region" description="Helical" evidence="5">
    <location>
        <begin position="126"/>
        <end position="149"/>
    </location>
</feature>
<organism evidence="8 9">
    <name type="scientific">Arctia plantaginis</name>
    <name type="common">Wood tiger moth</name>
    <name type="synonym">Phalaena plantaginis</name>
    <dbReference type="NCBI Taxonomy" id="874455"/>
    <lineage>
        <taxon>Eukaryota</taxon>
        <taxon>Metazoa</taxon>
        <taxon>Ecdysozoa</taxon>
        <taxon>Arthropoda</taxon>
        <taxon>Hexapoda</taxon>
        <taxon>Insecta</taxon>
        <taxon>Pterygota</taxon>
        <taxon>Neoptera</taxon>
        <taxon>Endopterygota</taxon>
        <taxon>Lepidoptera</taxon>
        <taxon>Glossata</taxon>
        <taxon>Ditrysia</taxon>
        <taxon>Noctuoidea</taxon>
        <taxon>Erebidae</taxon>
        <taxon>Arctiinae</taxon>
        <taxon>Arctia</taxon>
    </lineage>
</organism>
<keyword evidence="4 5" id="KW-0472">Membrane</keyword>
<keyword evidence="9" id="KW-1185">Reference proteome</keyword>
<comment type="subcellular location">
    <subcellularLocation>
        <location evidence="1">Membrane</location>
        <topology evidence="1">Multi-pass membrane protein</topology>
    </subcellularLocation>
</comment>
<dbReference type="Pfam" id="PF01490">
    <property type="entry name" value="Aa_trans"/>
    <property type="match status" value="1"/>
</dbReference>
<feature type="transmembrane region" description="Helical" evidence="5">
    <location>
        <begin position="63"/>
        <end position="87"/>
    </location>
</feature>
<keyword evidence="3 5" id="KW-1133">Transmembrane helix</keyword>